<dbReference type="FunFam" id="3.30.930.10:FF:000006">
    <property type="entry name" value="Glycine--tRNA ligase alpha subunit"/>
    <property type="match status" value="1"/>
</dbReference>
<keyword evidence="9" id="KW-0963">Cytoplasm</keyword>
<dbReference type="EMBL" id="DSXR01000092">
    <property type="protein sequence ID" value="HGS87814.1"/>
    <property type="molecule type" value="Genomic_DNA"/>
</dbReference>
<dbReference type="Gene3D" id="1.20.58.180">
    <property type="entry name" value="Class II aaRS and biotin synthetases, domain 2"/>
    <property type="match status" value="1"/>
</dbReference>
<dbReference type="EC" id="6.1.1.14" evidence="9"/>
<evidence type="ECO:0000256" key="6">
    <source>
        <dbReference type="ARBA" id="ARBA00023146"/>
    </source>
</evidence>
<accession>A0A7C4Q9L5</accession>
<organism evidence="10">
    <name type="scientific">Bellilinea caldifistulae</name>
    <dbReference type="NCBI Taxonomy" id="360411"/>
    <lineage>
        <taxon>Bacteria</taxon>
        <taxon>Bacillati</taxon>
        <taxon>Chloroflexota</taxon>
        <taxon>Anaerolineae</taxon>
        <taxon>Anaerolineales</taxon>
        <taxon>Anaerolineaceae</taxon>
        <taxon>Bellilinea</taxon>
    </lineage>
</organism>
<evidence type="ECO:0000256" key="9">
    <source>
        <dbReference type="HAMAP-Rule" id="MF_00255"/>
    </source>
</evidence>
<keyword evidence="5 9" id="KW-0648">Protein biosynthesis</keyword>
<evidence type="ECO:0000256" key="1">
    <source>
        <dbReference type="ARBA" id="ARBA00008226"/>
    </source>
</evidence>
<dbReference type="InterPro" id="IPR015944">
    <property type="entry name" value="Gly-tRNA-synth_bsu"/>
</dbReference>
<evidence type="ECO:0000313" key="10">
    <source>
        <dbReference type="EMBL" id="HGS87814.1"/>
    </source>
</evidence>
<keyword evidence="2 9" id="KW-0436">Ligase</keyword>
<dbReference type="HAMAP" id="MF_00254">
    <property type="entry name" value="Gly_tRNA_synth_alpha"/>
    <property type="match status" value="1"/>
</dbReference>
<sequence>MSEPIDFQTIIMNLQRFWADQGCLIWQPYYTQVGAGTYNPATFLRVLGPEPWKVAYVEPSVRPDDGRYGENPNRLQQHYQFQVILKPDPGNPQEIYLQSLQALGIDPHQHDIRFVEDNWESPALGAWGLGWEVWLDGQEITQFTYFQQAGGIVLDPVSVEITYGLERIAMALQKVRNFRDIRWSPERTYGDVNLQGEQEHSKYYFEVADVERARQMMSLFEAEALNALEHGLVLPAHDYVLKCSHTFNILDTRGAVGVTERAAMFARMRDLSAKVAHAYLDQRKRLGYPMLPAEKGTPTAAISAPRGAAATGETHPLNQPGNLLFEIGTEELPAGDLQDAINQLQERIPQWLEELRLNYGTLNVFGTPRRLTVIVKNLADHQTDHETLVKGPPAQRAFDTQGNPTPAAIGFARSRGIEVGQLQIAEMDGGQYAVARIFEAGKPAVEVLASALPQWIASLNFTKSMRWNQSGVAFSRPIRWLLALFDGQLIPFQYAGLSSGNQTRGLRFRQPEMVEINEIDTYLQFLSSQGILLDPAERRASIRRQTEQLIAECGGDPARLDENLLDEVTGLVEAPTALRGSFDEAHLSLPAEVLISVMKKYQRYFPVYTNDGSLLPYFIVIRNGNERFKEVVVDGNEQVIRARFADAAFFINEDLKQPLEAFLPRLNTLTFQVKLGSMLDKTHRIERLVEKLISMVGLDEEQAAVARRAAHLCKADLVTNMVIEMTSLQGLMGRYYAQRSGESPAVAQAIFESYLPRYAGDDFPQSAAGLLVGMADRLDTLAGLFAAGLAPSGTKDPFAQRRAALGLVQNLIHWNLDFDLQTGLQAAAEGLPIPASAESLQTCLEFIIGRLQSNLLEEGYRYDVVSAVLAEQGQNPAAAFRAVQHLQQWSQREDWNQILPAYARCVRITRDQKETFTIEPGALVEDAEKALLSALLQAETTPRRSGSVEDFFAVFLPLIPVINRFFDEVLVMSEDAVQRANRLGMLQRIAGLARGVADFSRLEGF</sequence>
<dbReference type="InterPro" id="IPR002310">
    <property type="entry name" value="Gly-tRNA_ligase_asu"/>
</dbReference>
<dbReference type="PANTHER" id="PTHR30075">
    <property type="entry name" value="GLYCYL-TRNA SYNTHETASE"/>
    <property type="match status" value="1"/>
</dbReference>
<evidence type="ECO:0000256" key="5">
    <source>
        <dbReference type="ARBA" id="ARBA00022917"/>
    </source>
</evidence>
<dbReference type="PROSITE" id="PS50861">
    <property type="entry name" value="AA_TRNA_LIGASE_II_GLYAB"/>
    <property type="match status" value="2"/>
</dbReference>
<dbReference type="PANTHER" id="PTHR30075:SF2">
    <property type="entry name" value="GLYCINE--TRNA LIGASE, CHLOROPLASTIC_MITOCHONDRIAL 2"/>
    <property type="match status" value="1"/>
</dbReference>
<dbReference type="InterPro" id="IPR006194">
    <property type="entry name" value="Gly-tRNA-synth_heterodimer"/>
</dbReference>
<dbReference type="NCBIfam" id="TIGR00211">
    <property type="entry name" value="glyS"/>
    <property type="match status" value="1"/>
</dbReference>
<proteinExistence type="inferred from homology"/>
<dbReference type="GO" id="GO:0006426">
    <property type="term" value="P:glycyl-tRNA aminoacylation"/>
    <property type="evidence" value="ECO:0007669"/>
    <property type="project" value="UniProtKB-UniRule"/>
</dbReference>
<evidence type="ECO:0000256" key="2">
    <source>
        <dbReference type="ARBA" id="ARBA00022598"/>
    </source>
</evidence>
<comment type="subcellular location">
    <subcellularLocation>
        <location evidence="9">Cytoplasm</location>
    </subcellularLocation>
</comment>
<comment type="similarity">
    <text evidence="1 9">Belongs to the class-II aminoacyl-tRNA synthetase family.</text>
</comment>
<comment type="caution">
    <text evidence="10">The sequence shown here is derived from an EMBL/GenBank/DDBJ whole genome shotgun (WGS) entry which is preliminary data.</text>
</comment>
<dbReference type="SUPFAM" id="SSF109604">
    <property type="entry name" value="HD-domain/PDEase-like"/>
    <property type="match status" value="1"/>
</dbReference>
<evidence type="ECO:0000256" key="8">
    <source>
        <dbReference type="HAMAP-Rule" id="MF_00254"/>
    </source>
</evidence>
<reference evidence="10" key="1">
    <citation type="journal article" date="2020" name="mSystems">
        <title>Genome- and Community-Level Interaction Insights into Carbon Utilization and Element Cycling Functions of Hydrothermarchaeota in Hydrothermal Sediment.</title>
        <authorList>
            <person name="Zhou Z."/>
            <person name="Liu Y."/>
            <person name="Xu W."/>
            <person name="Pan J."/>
            <person name="Luo Z.H."/>
            <person name="Li M."/>
        </authorList>
    </citation>
    <scope>NUCLEOTIDE SEQUENCE [LARGE SCALE GENOMIC DNA]</scope>
    <source>
        <strain evidence="10">SpSt-556</strain>
    </source>
</reference>
<dbReference type="GO" id="GO:0004820">
    <property type="term" value="F:glycine-tRNA ligase activity"/>
    <property type="evidence" value="ECO:0007669"/>
    <property type="project" value="UniProtKB-UniRule"/>
</dbReference>
<dbReference type="NCBIfam" id="NF006827">
    <property type="entry name" value="PRK09348.1"/>
    <property type="match status" value="1"/>
</dbReference>
<evidence type="ECO:0000256" key="7">
    <source>
        <dbReference type="ARBA" id="ARBA00047937"/>
    </source>
</evidence>
<keyword evidence="6 9" id="KW-0030">Aminoacyl-tRNA synthetase</keyword>
<comment type="subunit">
    <text evidence="9">Tetramer of two alpha and two beta subunits.</text>
</comment>
<comment type="catalytic activity">
    <reaction evidence="7 9">
        <text>tRNA(Gly) + glycine + ATP = glycyl-tRNA(Gly) + AMP + diphosphate</text>
        <dbReference type="Rhea" id="RHEA:16013"/>
        <dbReference type="Rhea" id="RHEA-COMP:9664"/>
        <dbReference type="Rhea" id="RHEA-COMP:9683"/>
        <dbReference type="ChEBI" id="CHEBI:30616"/>
        <dbReference type="ChEBI" id="CHEBI:33019"/>
        <dbReference type="ChEBI" id="CHEBI:57305"/>
        <dbReference type="ChEBI" id="CHEBI:78442"/>
        <dbReference type="ChEBI" id="CHEBI:78522"/>
        <dbReference type="ChEBI" id="CHEBI:456215"/>
        <dbReference type="EC" id="6.1.1.14"/>
    </reaction>
</comment>
<evidence type="ECO:0000256" key="3">
    <source>
        <dbReference type="ARBA" id="ARBA00022741"/>
    </source>
</evidence>
<dbReference type="AlphaFoldDB" id="A0A7C4Q9L5"/>
<keyword evidence="4 9" id="KW-0067">ATP-binding</keyword>
<dbReference type="HAMAP" id="MF_00255">
    <property type="entry name" value="Gly_tRNA_synth_beta"/>
    <property type="match status" value="1"/>
</dbReference>
<dbReference type="Gene3D" id="3.30.930.10">
    <property type="entry name" value="Bira Bifunctional Protein, Domain 2"/>
    <property type="match status" value="1"/>
</dbReference>
<dbReference type="GO" id="GO:0005524">
    <property type="term" value="F:ATP binding"/>
    <property type="evidence" value="ECO:0007669"/>
    <property type="project" value="UniProtKB-UniRule"/>
</dbReference>
<keyword evidence="3 9" id="KW-0547">Nucleotide-binding</keyword>
<dbReference type="PRINTS" id="PR01044">
    <property type="entry name" value="TRNASYNTHGA"/>
</dbReference>
<dbReference type="GO" id="GO:0005829">
    <property type="term" value="C:cytosol"/>
    <property type="evidence" value="ECO:0007669"/>
    <property type="project" value="TreeGrafter"/>
</dbReference>
<name>A0A7C4Q9L5_9CHLR</name>
<dbReference type="SUPFAM" id="SSF55681">
    <property type="entry name" value="Class II aaRS and biotin synthetases"/>
    <property type="match status" value="1"/>
</dbReference>
<dbReference type="InterPro" id="IPR045864">
    <property type="entry name" value="aa-tRNA-synth_II/BPL/LPL"/>
</dbReference>
<dbReference type="Pfam" id="PF02091">
    <property type="entry name" value="tRNA-synt_2e"/>
    <property type="match status" value="1"/>
</dbReference>
<gene>
    <name evidence="9" type="primary">glyS</name>
    <name evidence="8" type="synonym">glyQ</name>
    <name evidence="10" type="ORF">ENT17_09370</name>
</gene>
<protein>
    <recommendedName>
        <fullName evidence="8 9">Multifunctional fusion protein</fullName>
    </recommendedName>
    <domain>
        <recommendedName>
            <fullName evidence="9">Glycine--tRNA ligase beta subunit</fullName>
            <ecNumber evidence="9">6.1.1.14</ecNumber>
        </recommendedName>
        <alternativeName>
            <fullName evidence="9">Glycyl-tRNA synthetase beta subunit</fullName>
            <shortName evidence="9">GlyRS</shortName>
        </alternativeName>
    </domain>
    <domain>
        <recommendedName>
            <fullName evidence="8">Glycine--tRNA ligase alpha subunit</fullName>
        </recommendedName>
        <alternativeName>
            <fullName evidence="8">Glycyl-tRNA synthetase alpha subunit</fullName>
        </alternativeName>
    </domain>
</protein>
<dbReference type="CDD" id="cd00733">
    <property type="entry name" value="GlyRS_alpha_core"/>
    <property type="match status" value="1"/>
</dbReference>
<evidence type="ECO:0000256" key="4">
    <source>
        <dbReference type="ARBA" id="ARBA00022840"/>
    </source>
</evidence>
<dbReference type="Pfam" id="PF02092">
    <property type="entry name" value="tRNA_synt_2f"/>
    <property type="match status" value="1"/>
</dbReference>
<dbReference type="NCBIfam" id="TIGR00388">
    <property type="entry name" value="glyQ"/>
    <property type="match status" value="1"/>
</dbReference>